<evidence type="ECO:0000259" key="3">
    <source>
        <dbReference type="Pfam" id="PF00155"/>
    </source>
</evidence>
<reference evidence="4 5" key="1">
    <citation type="submission" date="2020-08" db="EMBL/GenBank/DDBJ databases">
        <title>Winogradskyella ouciana sp. nov., isolated from the hadal seawater of the Mariana Trench.</title>
        <authorList>
            <person name="He X."/>
        </authorList>
    </citation>
    <scope>NUCLEOTIDE SEQUENCE [LARGE SCALE GENOMIC DNA]</scope>
    <source>
        <strain evidence="4 5">KCTC 22026</strain>
    </source>
</reference>
<keyword evidence="2" id="KW-0808">Transferase</keyword>
<dbReference type="InterPro" id="IPR004839">
    <property type="entry name" value="Aminotransferase_I/II_large"/>
</dbReference>
<dbReference type="InterPro" id="IPR015422">
    <property type="entry name" value="PyrdxlP-dep_Trfase_small"/>
</dbReference>
<dbReference type="RefSeq" id="WP_186844930.1">
    <property type="nucleotide sequence ID" value="NZ_JACOME010000001.1"/>
</dbReference>
<protein>
    <submittedName>
        <fullName evidence="4">Pyridoxal phosphate-dependent aminotransferase family protein</fullName>
    </submittedName>
</protein>
<dbReference type="Gene3D" id="3.40.640.10">
    <property type="entry name" value="Type I PLP-dependent aspartate aminotransferase-like (Major domain)"/>
    <property type="match status" value="2"/>
</dbReference>
<keyword evidence="5" id="KW-1185">Reference proteome</keyword>
<dbReference type="Proteomes" id="UP000607435">
    <property type="component" value="Unassembled WGS sequence"/>
</dbReference>
<keyword evidence="4" id="KW-0032">Aminotransferase</keyword>
<organism evidence="4 5">
    <name type="scientific">Winogradskyella echinorum</name>
    <dbReference type="NCBI Taxonomy" id="538189"/>
    <lineage>
        <taxon>Bacteria</taxon>
        <taxon>Pseudomonadati</taxon>
        <taxon>Bacteroidota</taxon>
        <taxon>Flavobacteriia</taxon>
        <taxon>Flavobacteriales</taxon>
        <taxon>Flavobacteriaceae</taxon>
        <taxon>Winogradskyella</taxon>
    </lineage>
</organism>
<dbReference type="PANTHER" id="PTHR13693">
    <property type="entry name" value="CLASS II AMINOTRANSFERASE/8-AMINO-7-OXONONANOATE SYNTHASE"/>
    <property type="match status" value="1"/>
</dbReference>
<name>A0ABR6XZC3_9FLAO</name>
<dbReference type="SUPFAM" id="SSF53383">
    <property type="entry name" value="PLP-dependent transferases"/>
    <property type="match status" value="1"/>
</dbReference>
<feature type="domain" description="Aminotransferase class I/classII large" evidence="3">
    <location>
        <begin position="160"/>
        <end position="338"/>
    </location>
</feature>
<evidence type="ECO:0000313" key="5">
    <source>
        <dbReference type="Proteomes" id="UP000607435"/>
    </source>
</evidence>
<dbReference type="InterPro" id="IPR015424">
    <property type="entry name" value="PyrdxlP-dep_Trfase"/>
</dbReference>
<comment type="caution">
    <text evidence="4">The sequence shown here is derived from an EMBL/GenBank/DDBJ whole genome shotgun (WGS) entry which is preliminary data.</text>
</comment>
<dbReference type="Gene3D" id="3.90.1150.10">
    <property type="entry name" value="Aspartate Aminotransferase, domain 1"/>
    <property type="match status" value="2"/>
</dbReference>
<dbReference type="InterPro" id="IPR015421">
    <property type="entry name" value="PyrdxlP-dep_Trfase_major"/>
</dbReference>
<sequence>MRVNEFPDRSITVEGKSYLYFGGTSYLGLSTHKAFQELVVEGIKKWGTFYGSSRNANIKLSIYESAEAMMAKWIEAEASITVSSGALAGKLVLDYLSKTNAEFYHYPKTHPAIVGKDSLPLFVKGNLNPRLLDNTIENIVISVDAILALEVVPTSFKFLDEIPKQKTITLLVDESHSIGVLGTSGRGVFSNISSKRIIKKIAVGSLGKALGISGGYIAGEKSIINGIRNEAAFISSSGANAAYLYAFINGQHIYREQMTILKDNMSFLFSLLNEKIKSSHNENYPVLYFQKEGFYKKLLNQNIIITSFEYPSYDTPMNRVVITANHTKADLKLLATALNNLI</sequence>
<gene>
    <name evidence="4" type="ORF">H6H04_05565</name>
</gene>
<evidence type="ECO:0000256" key="1">
    <source>
        <dbReference type="ARBA" id="ARBA00001933"/>
    </source>
</evidence>
<dbReference type="InterPro" id="IPR050087">
    <property type="entry name" value="AON_synthase_class-II"/>
</dbReference>
<evidence type="ECO:0000313" key="4">
    <source>
        <dbReference type="EMBL" id="MBC3845836.1"/>
    </source>
</evidence>
<accession>A0ABR6XZC3</accession>
<comment type="cofactor">
    <cofactor evidence="1">
        <name>pyridoxal 5'-phosphate</name>
        <dbReference type="ChEBI" id="CHEBI:597326"/>
    </cofactor>
</comment>
<dbReference type="EMBL" id="JACOME010000001">
    <property type="protein sequence ID" value="MBC3845836.1"/>
    <property type="molecule type" value="Genomic_DNA"/>
</dbReference>
<proteinExistence type="predicted"/>
<dbReference type="Pfam" id="PF00155">
    <property type="entry name" value="Aminotran_1_2"/>
    <property type="match status" value="1"/>
</dbReference>
<dbReference type="PANTHER" id="PTHR13693:SF3">
    <property type="entry name" value="LD36009P"/>
    <property type="match status" value="1"/>
</dbReference>
<dbReference type="GO" id="GO:0008483">
    <property type="term" value="F:transaminase activity"/>
    <property type="evidence" value="ECO:0007669"/>
    <property type="project" value="UniProtKB-KW"/>
</dbReference>
<evidence type="ECO:0000256" key="2">
    <source>
        <dbReference type="ARBA" id="ARBA00022679"/>
    </source>
</evidence>